<dbReference type="Proteomes" id="UP000030428">
    <property type="component" value="Unassembled WGS sequence"/>
</dbReference>
<keyword evidence="4" id="KW-0378">Hydrolase</keyword>
<comment type="similarity">
    <text evidence="1">Belongs to the glycosyl hydrolase 57 family.</text>
</comment>
<dbReference type="EMBL" id="JSZA02000093">
    <property type="protein sequence ID" value="KHD07236.1"/>
    <property type="molecule type" value="Genomic_DNA"/>
</dbReference>
<keyword evidence="5" id="KW-1185">Reference proteome</keyword>
<proteinExistence type="inferred from homology"/>
<gene>
    <name evidence="4" type="ORF">PN36_20995</name>
</gene>
<evidence type="ECO:0000256" key="2">
    <source>
        <dbReference type="ARBA" id="ARBA00023277"/>
    </source>
</evidence>
<name>A0A0A6PK51_9GAMM</name>
<dbReference type="SUPFAM" id="SSF88713">
    <property type="entry name" value="Glycoside hydrolase/deacetylase"/>
    <property type="match status" value="1"/>
</dbReference>
<dbReference type="InterPro" id="IPR052046">
    <property type="entry name" value="GH57_Enzymes"/>
</dbReference>
<evidence type="ECO:0000313" key="4">
    <source>
        <dbReference type="EMBL" id="KHD07236.1"/>
    </source>
</evidence>
<evidence type="ECO:0000259" key="3">
    <source>
        <dbReference type="Pfam" id="PF03065"/>
    </source>
</evidence>
<organism evidence="4 5">
    <name type="scientific">Candidatus Thiomargarita nelsonii</name>
    <dbReference type="NCBI Taxonomy" id="1003181"/>
    <lineage>
        <taxon>Bacteria</taxon>
        <taxon>Pseudomonadati</taxon>
        <taxon>Pseudomonadota</taxon>
        <taxon>Gammaproteobacteria</taxon>
        <taxon>Thiotrichales</taxon>
        <taxon>Thiotrichaceae</taxon>
        <taxon>Thiomargarita</taxon>
    </lineage>
</organism>
<dbReference type="GO" id="GO:0005975">
    <property type="term" value="P:carbohydrate metabolic process"/>
    <property type="evidence" value="ECO:0007669"/>
    <property type="project" value="InterPro"/>
</dbReference>
<accession>A0A0A6PK51</accession>
<evidence type="ECO:0000313" key="5">
    <source>
        <dbReference type="Proteomes" id="UP000030428"/>
    </source>
</evidence>
<comment type="caution">
    <text evidence="4">The sequence shown here is derived from an EMBL/GenBank/DDBJ whole genome shotgun (WGS) entry which is preliminary data.</text>
</comment>
<reference evidence="4 5" key="1">
    <citation type="journal article" date="2016" name="Front. Microbiol.">
        <title>Single-Cell (Meta-)Genomics of a Dimorphic Candidatus Thiomargarita nelsonii Reveals Genomic Plasticity.</title>
        <authorList>
            <person name="Flood B.E."/>
            <person name="Fliss P."/>
            <person name="Jones D.S."/>
            <person name="Dick G.J."/>
            <person name="Jain S."/>
            <person name="Kaster A.K."/>
            <person name="Winkel M."/>
            <person name="Mussmann M."/>
            <person name="Bailey J."/>
        </authorList>
    </citation>
    <scope>NUCLEOTIDE SEQUENCE [LARGE SCALE GENOMIC DNA]</scope>
    <source>
        <strain evidence="4">Hydrate Ridge</strain>
    </source>
</reference>
<keyword evidence="2" id="KW-0119">Carbohydrate metabolism</keyword>
<dbReference type="Pfam" id="PF03065">
    <property type="entry name" value="Glyco_hydro_57"/>
    <property type="match status" value="1"/>
</dbReference>
<feature type="domain" description="Glycoside hydrolase family 57 N-terminal" evidence="3">
    <location>
        <begin position="189"/>
        <end position="311"/>
    </location>
</feature>
<protein>
    <submittedName>
        <fullName evidence="4">Glycosyl hydrolase family 57</fullName>
    </submittedName>
</protein>
<dbReference type="InterPro" id="IPR004300">
    <property type="entry name" value="Glyco_hydro_57_N"/>
</dbReference>
<dbReference type="InterPro" id="IPR011330">
    <property type="entry name" value="Glyco_hydro/deAcase_b/a-brl"/>
</dbReference>
<sequence>MIFTNIEKIDLPKTAEVGKGFTVIMTANGKVPFAQIIIRHNDGWEWIVKEQHVIDKGKGNYHIQVPPQAYHAGIAYLQIEACRVAELATASSDDWRTHHSEIQITDTPQATQSPPVEKIPTITLGKSNQPVIYFGIHKHMHQPYYNVTDLDYWDGEKDDIFGTRGGPYTHFIPAAVWQYINGGLSHAGLSTSWSGSLIEQLHRCAETGRGHGAFANWNHELRTLAQAKTAFGNPRVDFTAFGFFHPLMSLIPARDIVGQIEWHRKIIRDTFGVEASEVMFPPETAFQPHMIPALKQAGVKAILYDSIHHFRACKEYPYGGTGEGMLPPNLADQENAPVTDWLQLQNIWAASNISPQLLKPCILYYEDHQGQRHEIIGVPAERYLGNEDARGGYGALQYEMVMGQIYDKICQNKAFDPKHPPFFVLHSDGDNYGGGADSYYTANTGRLVKMCQTDPRFQLITIKDYLHQFPVDPKNAVHVEPGSWAGADNGDPQFTKWFSWLEKDYSPDLNSWAVLTAFQNIVHSLEDAGQDGGLMEALKRLLYAAETSCYWYWTGQDIWDAQVTNAANKAMTMADNLLKSNKDRTGPTIFVPWVRPANPGGKDWGQGGLIQAASEATVRTFVYDISGVKRVTLHYGTSKKKIEMTNCGAYPSRTNPAIIATEYKTILPAGTGNIRYFVEAVDGRGNVSYSPVGRIFVA</sequence>
<dbReference type="GO" id="GO:0016787">
    <property type="term" value="F:hydrolase activity"/>
    <property type="evidence" value="ECO:0007669"/>
    <property type="project" value="UniProtKB-KW"/>
</dbReference>
<dbReference type="PANTHER" id="PTHR36306">
    <property type="entry name" value="ALPHA-AMYLASE-RELATED-RELATED"/>
    <property type="match status" value="1"/>
</dbReference>
<dbReference type="AlphaFoldDB" id="A0A0A6PK51"/>
<dbReference type="PANTHER" id="PTHR36306:SF1">
    <property type="entry name" value="ALPHA-AMYLASE-RELATED"/>
    <property type="match status" value="1"/>
</dbReference>
<evidence type="ECO:0000256" key="1">
    <source>
        <dbReference type="ARBA" id="ARBA00006821"/>
    </source>
</evidence>
<dbReference type="Gene3D" id="3.20.110.20">
    <property type="match status" value="1"/>
</dbReference>